<dbReference type="Proteomes" id="UP000801428">
    <property type="component" value="Unassembled WGS sequence"/>
</dbReference>
<dbReference type="InterPro" id="IPR045518">
    <property type="entry name" value="2EXR"/>
</dbReference>
<dbReference type="PANTHER" id="PTHR38790">
    <property type="entry name" value="2EXR DOMAIN-CONTAINING PROTEIN-RELATED"/>
    <property type="match status" value="1"/>
</dbReference>
<evidence type="ECO:0000256" key="1">
    <source>
        <dbReference type="SAM" id="MobiDB-lite"/>
    </source>
</evidence>
<dbReference type="Pfam" id="PF20150">
    <property type="entry name" value="2EXR"/>
    <property type="match status" value="1"/>
</dbReference>
<feature type="region of interest" description="Disordered" evidence="1">
    <location>
        <begin position="1"/>
        <end position="25"/>
    </location>
</feature>
<feature type="region of interest" description="Disordered" evidence="1">
    <location>
        <begin position="72"/>
        <end position="107"/>
    </location>
</feature>
<name>A0A9P4TDF5_CURKU</name>
<evidence type="ECO:0000259" key="2">
    <source>
        <dbReference type="Pfam" id="PF20150"/>
    </source>
</evidence>
<feature type="compositionally biased region" description="Low complexity" evidence="1">
    <location>
        <begin position="72"/>
        <end position="89"/>
    </location>
</feature>
<proteinExistence type="predicted"/>
<keyword evidence="4" id="KW-1185">Reference proteome</keyword>
<gene>
    <name evidence="3" type="ORF">E8E13_008261</name>
</gene>
<dbReference type="OrthoDB" id="10634836at2759"/>
<feature type="compositionally biased region" description="Low complexity" evidence="1">
    <location>
        <begin position="9"/>
        <end position="25"/>
    </location>
</feature>
<evidence type="ECO:0000313" key="3">
    <source>
        <dbReference type="EMBL" id="KAF3002009.1"/>
    </source>
</evidence>
<accession>A0A9P4TDF5</accession>
<dbReference type="EMBL" id="SWKU01000012">
    <property type="protein sequence ID" value="KAF3002009.1"/>
    <property type="molecule type" value="Genomic_DNA"/>
</dbReference>
<organism evidence="3 4">
    <name type="scientific">Curvularia kusanoi</name>
    <name type="common">Cochliobolus kusanoi</name>
    <dbReference type="NCBI Taxonomy" id="90978"/>
    <lineage>
        <taxon>Eukaryota</taxon>
        <taxon>Fungi</taxon>
        <taxon>Dikarya</taxon>
        <taxon>Ascomycota</taxon>
        <taxon>Pezizomycotina</taxon>
        <taxon>Dothideomycetes</taxon>
        <taxon>Pleosporomycetidae</taxon>
        <taxon>Pleosporales</taxon>
        <taxon>Pleosporineae</taxon>
        <taxon>Pleosporaceae</taxon>
        <taxon>Curvularia</taxon>
    </lineage>
</organism>
<protein>
    <recommendedName>
        <fullName evidence="2">2EXR domain-containing protein</fullName>
    </recommendedName>
</protein>
<feature type="domain" description="2EXR" evidence="2">
    <location>
        <begin position="28"/>
        <end position="127"/>
    </location>
</feature>
<evidence type="ECO:0000313" key="4">
    <source>
        <dbReference type="Proteomes" id="UP000801428"/>
    </source>
</evidence>
<comment type="caution">
    <text evidence="3">The sequence shown here is derived from an EMBL/GenBank/DDBJ whole genome shotgun (WGS) entry which is preliminary data.</text>
</comment>
<dbReference type="PANTHER" id="PTHR38790:SF4">
    <property type="entry name" value="2EXR DOMAIN-CONTAINING PROTEIN"/>
    <property type="match status" value="1"/>
</dbReference>
<dbReference type="AlphaFoldDB" id="A0A9P4TDF5"/>
<sequence>MPPPPHQPPNNTTTMPAPPTATTSPSWFLQLPPELRNMIYAHVFDSLTITPCPCITRSGHCRYCVFYSSPQQQQQQQSPPSSPASSSPAPSSPKPQRQLPFHSGTGLTQTCRQIRAETRLLPFKYATYRMKCVDHFARWYSELDGELREAVWEGLNGWQRYGMEWAQDKGVLKGVRKKLE</sequence>
<reference evidence="3" key="1">
    <citation type="submission" date="2019-04" db="EMBL/GenBank/DDBJ databases">
        <title>Sequencing of skin fungus with MAO and IRED activity.</title>
        <authorList>
            <person name="Marsaioli A.J."/>
            <person name="Bonatto J.M.C."/>
            <person name="Reis Junior O."/>
        </authorList>
    </citation>
    <scope>NUCLEOTIDE SEQUENCE</scope>
    <source>
        <strain evidence="3">30M1</strain>
    </source>
</reference>